<feature type="compositionally biased region" description="Low complexity" evidence="6">
    <location>
        <begin position="572"/>
        <end position="702"/>
    </location>
</feature>
<feature type="compositionally biased region" description="Polar residues" evidence="6">
    <location>
        <begin position="379"/>
        <end position="390"/>
    </location>
</feature>
<dbReference type="PROSITE" id="PS50097">
    <property type="entry name" value="BTB"/>
    <property type="match status" value="1"/>
</dbReference>
<comment type="subcellular location">
    <subcellularLocation>
        <location evidence="1">Nucleus</location>
    </subcellularLocation>
</comment>
<keyword evidence="4" id="KW-0862">Zinc</keyword>
<dbReference type="InterPro" id="IPR007588">
    <property type="entry name" value="Znf_FLYWCH"/>
</dbReference>
<dbReference type="Pfam" id="PF00651">
    <property type="entry name" value="BTB"/>
    <property type="match status" value="1"/>
</dbReference>
<keyword evidence="8" id="KW-0418">Kinase</keyword>
<evidence type="ECO:0000256" key="1">
    <source>
        <dbReference type="ARBA" id="ARBA00004123"/>
    </source>
</evidence>
<feature type="region of interest" description="Disordered" evidence="6">
    <location>
        <begin position="377"/>
        <end position="414"/>
    </location>
</feature>
<feature type="domain" description="BTB" evidence="7">
    <location>
        <begin position="30"/>
        <end position="95"/>
    </location>
</feature>
<dbReference type="InterPro" id="IPR051095">
    <property type="entry name" value="Dros_DevTransReg"/>
</dbReference>
<feature type="compositionally biased region" description="Polar residues" evidence="6">
    <location>
        <begin position="508"/>
        <end position="517"/>
    </location>
</feature>
<feature type="compositionally biased region" description="Low complexity" evidence="6">
    <location>
        <begin position="391"/>
        <end position="401"/>
    </location>
</feature>
<feature type="compositionally biased region" description="Polar residues" evidence="6">
    <location>
        <begin position="525"/>
        <end position="544"/>
    </location>
</feature>
<evidence type="ECO:0000256" key="5">
    <source>
        <dbReference type="ARBA" id="ARBA00023242"/>
    </source>
</evidence>
<dbReference type="SMART" id="SM00225">
    <property type="entry name" value="BTB"/>
    <property type="match status" value="1"/>
</dbReference>
<dbReference type="Gene3D" id="3.30.710.10">
    <property type="entry name" value="Potassium Channel Kv1.1, Chain A"/>
    <property type="match status" value="1"/>
</dbReference>
<evidence type="ECO:0000259" key="7">
    <source>
        <dbReference type="PROSITE" id="PS50097"/>
    </source>
</evidence>
<feature type="region of interest" description="Disordered" evidence="6">
    <location>
        <begin position="490"/>
        <end position="711"/>
    </location>
</feature>
<feature type="compositionally biased region" description="Low complexity" evidence="6">
    <location>
        <begin position="545"/>
        <end position="565"/>
    </location>
</feature>
<dbReference type="GO" id="GO:0006357">
    <property type="term" value="P:regulation of transcription by RNA polymerase II"/>
    <property type="evidence" value="ECO:0007669"/>
    <property type="project" value="TreeGrafter"/>
</dbReference>
<dbReference type="PANTHER" id="PTHR23110:SF81">
    <property type="entry name" value="BTB-PROTEIN-VII, ISOFORM F-RELATED"/>
    <property type="match status" value="1"/>
</dbReference>
<evidence type="ECO:0000313" key="8">
    <source>
        <dbReference type="EMBL" id="JAI15166.1"/>
    </source>
</evidence>
<feature type="compositionally biased region" description="Low complexity" evidence="6">
    <location>
        <begin position="491"/>
        <end position="501"/>
    </location>
</feature>
<dbReference type="AlphaFoldDB" id="A0A0K8TM12"/>
<dbReference type="InterPro" id="IPR000210">
    <property type="entry name" value="BTB/POZ_dom"/>
</dbReference>
<keyword evidence="5" id="KW-0539">Nucleus</keyword>
<dbReference type="SUPFAM" id="SSF54695">
    <property type="entry name" value="POZ domain"/>
    <property type="match status" value="1"/>
</dbReference>
<keyword evidence="3" id="KW-0863">Zinc-finger</keyword>
<evidence type="ECO:0000256" key="6">
    <source>
        <dbReference type="SAM" id="MobiDB-lite"/>
    </source>
</evidence>
<dbReference type="GO" id="GO:0016301">
    <property type="term" value="F:kinase activity"/>
    <property type="evidence" value="ECO:0007669"/>
    <property type="project" value="UniProtKB-KW"/>
</dbReference>
<evidence type="ECO:0000256" key="3">
    <source>
        <dbReference type="ARBA" id="ARBA00022771"/>
    </source>
</evidence>
<organism evidence="8">
    <name type="scientific">Tabanus bromius</name>
    <name type="common">Band-eyed brown horse fly</name>
    <dbReference type="NCBI Taxonomy" id="304241"/>
    <lineage>
        <taxon>Eukaryota</taxon>
        <taxon>Metazoa</taxon>
        <taxon>Ecdysozoa</taxon>
        <taxon>Arthropoda</taxon>
        <taxon>Hexapoda</taxon>
        <taxon>Insecta</taxon>
        <taxon>Pterygota</taxon>
        <taxon>Neoptera</taxon>
        <taxon>Endopterygota</taxon>
        <taxon>Diptera</taxon>
        <taxon>Brachycera</taxon>
        <taxon>Tabanomorpha</taxon>
        <taxon>Tabanoidea</taxon>
        <taxon>Tabanidae</taxon>
        <taxon>Tabanus</taxon>
    </lineage>
</organism>
<keyword evidence="8" id="KW-0808">Transferase</keyword>
<accession>A0A0K8TM12</accession>
<keyword evidence="2" id="KW-0479">Metal-binding</keyword>
<dbReference type="Gene3D" id="2.20.25.240">
    <property type="match status" value="1"/>
</dbReference>
<dbReference type="GO" id="GO:0008270">
    <property type="term" value="F:zinc ion binding"/>
    <property type="evidence" value="ECO:0007669"/>
    <property type="project" value="UniProtKB-KW"/>
</dbReference>
<reference evidence="8" key="1">
    <citation type="journal article" date="2015" name="Insect Biochem. Mol. Biol.">
        <title>An insight into the sialome of the horse fly, Tabanus bromius.</title>
        <authorList>
            <person name="Ribeiro J.M."/>
            <person name="Kazimirova M."/>
            <person name="Takac P."/>
            <person name="Andersen J.F."/>
            <person name="Francischetti I.M."/>
        </authorList>
    </citation>
    <scope>NUCLEOTIDE SEQUENCE</scope>
</reference>
<evidence type="ECO:0000256" key="2">
    <source>
        <dbReference type="ARBA" id="ARBA00022723"/>
    </source>
</evidence>
<dbReference type="EMBL" id="GDAI01002437">
    <property type="protein sequence ID" value="JAI15166.1"/>
    <property type="molecule type" value="mRNA"/>
</dbReference>
<feature type="compositionally biased region" description="Low complexity" evidence="6">
    <location>
        <begin position="204"/>
        <end position="213"/>
    </location>
</feature>
<dbReference type="PANTHER" id="PTHR23110">
    <property type="entry name" value="BTB DOMAIN TRANSCRIPTION FACTOR"/>
    <property type="match status" value="1"/>
</dbReference>
<dbReference type="CDD" id="cd18315">
    <property type="entry name" value="BTB_POZ_BAB-like"/>
    <property type="match status" value="1"/>
</dbReference>
<protein>
    <submittedName>
        <fullName evidence="8">Putative serine/threonine-protein kinase clka</fullName>
    </submittedName>
</protein>
<sequence>MDDEFALCWNNFQDNIASGFQNLFDRGYLVDVTLACDGKLLQAHKIVLAICSPYFQEMFIANPCKHPIIVLKDISSTVMTELLQFMYQGVVNVKHTELSTFMKIAQTLQIKGLATSSTSKSFNQSHNQDDNERISDINEDMQPISRKAVENKMNMSTVVNAKTDNIMAQSTSSNLKRSLDYEHFTMNSKKQLKRFSEVEPQSLNNSSMELSNSDDTGLPPVPQISMVEPRFDINNVKREVSDMPGSPGSARNSAPSHFNFDYNVYQSRNIEYPNELHAENDFKGGNNYNDIPAGSNITMLTSTSLLHGNCIFNRNNTVATQQGMKTYWLCKSYRITMCRARCITHQGRIISATGVHNHQPHMKSSTGNEFFNPFMNSLHGGSQQVAGNENSSSTGSSTMSGPPNMRIPQNVNSSHNINNQQQQHLPFHSSQQYSSGYHQMHYPSELQGQHNYSSNNAAVLQNMMQNVLSQNNLMHLTNMAPMLNPLSQYASSTGNSSNSGTKMPLTGDYSTFQQAGRNSEDSHTLDSQNVSNTAAAVDSTNRSGACSNFANNNNNNSNTKSANGNENKDNGNSESALSINSNNNSNQNNNPSAMSNNNNNSNNNTNNCNENSSNNNSGKNTSNNNSSDSIYYGGESNSNNNENITNSGVGARVGTVVNSTNSSSSSNHNNNVNSDSTNASNTGSNNENSNNSISSTNNNHSNPRAIRPSVNTSVMPVNDTCESVPQISNDLAETNLISISPSQMTFKIERT</sequence>
<evidence type="ECO:0000256" key="4">
    <source>
        <dbReference type="ARBA" id="ARBA00022833"/>
    </source>
</evidence>
<name>A0A0K8TM12_TABBR</name>
<feature type="region of interest" description="Disordered" evidence="6">
    <location>
        <begin position="204"/>
        <end position="224"/>
    </location>
</feature>
<dbReference type="Pfam" id="PF04500">
    <property type="entry name" value="FLYWCH"/>
    <property type="match status" value="1"/>
</dbReference>
<dbReference type="InterPro" id="IPR011333">
    <property type="entry name" value="SKP1/BTB/POZ_sf"/>
</dbReference>
<proteinExistence type="evidence at transcript level"/>
<dbReference type="GO" id="GO:0005634">
    <property type="term" value="C:nucleus"/>
    <property type="evidence" value="ECO:0007669"/>
    <property type="project" value="UniProtKB-SubCell"/>
</dbReference>